<organism evidence="8 10">
    <name type="scientific">Legionella birminghamensis</name>
    <dbReference type="NCBI Taxonomy" id="28083"/>
    <lineage>
        <taxon>Bacteria</taxon>
        <taxon>Pseudomonadati</taxon>
        <taxon>Pseudomonadota</taxon>
        <taxon>Gammaproteobacteria</taxon>
        <taxon>Legionellales</taxon>
        <taxon>Legionellaceae</taxon>
        <taxon>Legionella</taxon>
    </lineage>
</organism>
<evidence type="ECO:0000256" key="3">
    <source>
        <dbReference type="ARBA" id="ARBA00022679"/>
    </source>
</evidence>
<evidence type="ECO:0000256" key="4">
    <source>
        <dbReference type="ARBA" id="ARBA00022741"/>
    </source>
</evidence>
<dbReference type="AlphaFoldDB" id="A0A378IC51"/>
<dbReference type="PRINTS" id="PR00988">
    <property type="entry name" value="URIDINKINASE"/>
</dbReference>
<dbReference type="UniPathway" id="UPA00574">
    <property type="reaction ID" value="UER00637"/>
</dbReference>
<dbReference type="Proteomes" id="UP000054735">
    <property type="component" value="Unassembled WGS sequence"/>
</dbReference>
<evidence type="ECO:0000259" key="6">
    <source>
        <dbReference type="Pfam" id="PF00485"/>
    </source>
</evidence>
<evidence type="ECO:0000313" key="7">
    <source>
        <dbReference type="EMBL" id="KTC72550.1"/>
    </source>
</evidence>
<evidence type="ECO:0000256" key="5">
    <source>
        <dbReference type="ARBA" id="ARBA00022777"/>
    </source>
</evidence>
<dbReference type="SUPFAM" id="SSF52540">
    <property type="entry name" value="P-loop containing nucleoside triphosphate hydrolases"/>
    <property type="match status" value="1"/>
</dbReference>
<keyword evidence="9" id="KW-1185">Reference proteome</keyword>
<gene>
    <name evidence="8" type="primary">udk_2</name>
    <name evidence="7" type="ORF">Lbir_1325</name>
    <name evidence="8" type="ORF">NCTC12437_01920</name>
</gene>
<dbReference type="EMBL" id="LNXT01000015">
    <property type="protein sequence ID" value="KTC72550.1"/>
    <property type="molecule type" value="Genomic_DNA"/>
</dbReference>
<dbReference type="GO" id="GO:0004849">
    <property type="term" value="F:uridine kinase activity"/>
    <property type="evidence" value="ECO:0007669"/>
    <property type="project" value="UniProtKB-EC"/>
</dbReference>
<dbReference type="CDD" id="cd02023">
    <property type="entry name" value="UMPK"/>
    <property type="match status" value="1"/>
</dbReference>
<evidence type="ECO:0000313" key="9">
    <source>
        <dbReference type="Proteomes" id="UP000054735"/>
    </source>
</evidence>
<dbReference type="NCBIfam" id="NF004018">
    <property type="entry name" value="PRK05480.1"/>
    <property type="match status" value="1"/>
</dbReference>
<dbReference type="EC" id="2.7.1.48" evidence="2"/>
<dbReference type="RefSeq" id="WP_058523395.1">
    <property type="nucleotide sequence ID" value="NZ_CAAAHV010000046.1"/>
</dbReference>
<dbReference type="Proteomes" id="UP000255066">
    <property type="component" value="Unassembled WGS sequence"/>
</dbReference>
<sequence length="243" mass="27753">MQVTIIGIAGASGSGKTTIAKKLSAYYGEENCTIISADNYYKGLYLEGIPPEEQRDVNWDHPDRIDFQLLAEHLSKLKSNETIQIPLYDFKTSSRMEETKEVTPKKFIIVEGILVLHPNCLVKLFNTKIFVKTDSDLCFIRRLERDTEERGFTPAEVVKQYKLTVKPMYKEYVKPSKKRADLIVENSKDFAEHLHFDMTPITQAVEQAGSHIKQRRYELFSKSLTQVTSQESSRSTSAASSLF</sequence>
<evidence type="ECO:0000256" key="1">
    <source>
        <dbReference type="ARBA" id="ARBA00004690"/>
    </source>
</evidence>
<protein>
    <recommendedName>
        <fullName evidence="2">uridine/cytidine kinase</fullName>
        <ecNumber evidence="2">2.7.1.48</ecNumber>
    </recommendedName>
</protein>
<dbReference type="EMBL" id="UGNW01000001">
    <property type="protein sequence ID" value="STX32141.1"/>
    <property type="molecule type" value="Genomic_DNA"/>
</dbReference>
<reference evidence="8 10" key="2">
    <citation type="submission" date="2018-06" db="EMBL/GenBank/DDBJ databases">
        <authorList>
            <consortium name="Pathogen Informatics"/>
            <person name="Doyle S."/>
        </authorList>
    </citation>
    <scope>NUCLEOTIDE SEQUENCE [LARGE SCALE GENOMIC DNA]</scope>
    <source>
        <strain evidence="8 10">NCTC12437</strain>
    </source>
</reference>
<keyword evidence="4" id="KW-0547">Nucleotide-binding</keyword>
<keyword evidence="3 8" id="KW-0808">Transferase</keyword>
<accession>A0A378IC51</accession>
<evidence type="ECO:0000256" key="2">
    <source>
        <dbReference type="ARBA" id="ARBA00012137"/>
    </source>
</evidence>
<reference evidence="7 9" key="1">
    <citation type="submission" date="2015-11" db="EMBL/GenBank/DDBJ databases">
        <title>Genomic analysis of 38 Legionella species identifies large and diverse effector repertoires.</title>
        <authorList>
            <person name="Burstein D."/>
            <person name="Amaro F."/>
            <person name="Zusman T."/>
            <person name="Lifshitz Z."/>
            <person name="Cohen O."/>
            <person name="Gilbert J.A."/>
            <person name="Pupko T."/>
            <person name="Shuman H.A."/>
            <person name="Segal G."/>
        </authorList>
    </citation>
    <scope>NUCLEOTIDE SEQUENCE [LARGE SCALE GENOMIC DNA]</scope>
    <source>
        <strain evidence="7 9">CDC#1407-AL-14</strain>
    </source>
</reference>
<keyword evidence="5 8" id="KW-0418">Kinase</keyword>
<comment type="pathway">
    <text evidence="1">Pyrimidine metabolism; UMP biosynthesis via salvage pathway; UMP from uridine: step 1/1.</text>
</comment>
<evidence type="ECO:0000313" key="8">
    <source>
        <dbReference type="EMBL" id="STX32141.1"/>
    </source>
</evidence>
<dbReference type="InterPro" id="IPR000764">
    <property type="entry name" value="Uridine_kinase-like"/>
</dbReference>
<dbReference type="Pfam" id="PF00485">
    <property type="entry name" value="PRK"/>
    <property type="match status" value="1"/>
</dbReference>
<feature type="domain" description="Phosphoribulokinase/uridine kinase" evidence="6">
    <location>
        <begin position="5"/>
        <end position="187"/>
    </location>
</feature>
<evidence type="ECO:0000313" key="10">
    <source>
        <dbReference type="Proteomes" id="UP000255066"/>
    </source>
</evidence>
<proteinExistence type="predicted"/>
<dbReference type="GO" id="GO:0005524">
    <property type="term" value="F:ATP binding"/>
    <property type="evidence" value="ECO:0007669"/>
    <property type="project" value="InterPro"/>
</dbReference>
<dbReference type="InterPro" id="IPR027417">
    <property type="entry name" value="P-loop_NTPase"/>
</dbReference>
<dbReference type="Gene3D" id="3.40.50.300">
    <property type="entry name" value="P-loop containing nucleotide triphosphate hydrolases"/>
    <property type="match status" value="1"/>
</dbReference>
<name>A0A378IC51_9GAMM</name>
<dbReference type="PANTHER" id="PTHR10285">
    <property type="entry name" value="URIDINE KINASE"/>
    <property type="match status" value="1"/>
</dbReference>
<dbReference type="InterPro" id="IPR006083">
    <property type="entry name" value="PRK/URK"/>
</dbReference>
<dbReference type="STRING" id="28083.Lbir_1325"/>
<dbReference type="OrthoDB" id="9777642at2"/>
<dbReference type="GO" id="GO:0044206">
    <property type="term" value="P:UMP salvage"/>
    <property type="evidence" value="ECO:0007669"/>
    <property type="project" value="UniProtKB-UniPathway"/>
</dbReference>